<keyword evidence="3 7" id="KW-0378">Hydrolase</keyword>
<evidence type="ECO:0000313" key="7">
    <source>
        <dbReference type="EMBL" id="QDT39693.1"/>
    </source>
</evidence>
<protein>
    <submittedName>
        <fullName evidence="7">Arylsulfatase</fullName>
        <ecNumber evidence="7">3.1.6.1</ecNumber>
    </submittedName>
</protein>
<evidence type="ECO:0000256" key="4">
    <source>
        <dbReference type="ARBA" id="ARBA00022837"/>
    </source>
</evidence>
<keyword evidence="5" id="KW-0732">Signal</keyword>
<dbReference type="Proteomes" id="UP000317318">
    <property type="component" value="Chromosome"/>
</dbReference>
<evidence type="ECO:0000256" key="2">
    <source>
        <dbReference type="ARBA" id="ARBA00022723"/>
    </source>
</evidence>
<dbReference type="InterPro" id="IPR050738">
    <property type="entry name" value="Sulfatase"/>
</dbReference>
<dbReference type="Gene3D" id="3.40.720.10">
    <property type="entry name" value="Alkaline Phosphatase, subunit A"/>
    <property type="match status" value="1"/>
</dbReference>
<dbReference type="PROSITE" id="PS00523">
    <property type="entry name" value="SULFATASE_1"/>
    <property type="match status" value="1"/>
</dbReference>
<evidence type="ECO:0000256" key="1">
    <source>
        <dbReference type="ARBA" id="ARBA00008779"/>
    </source>
</evidence>
<dbReference type="CDD" id="cd16146">
    <property type="entry name" value="ARS_like"/>
    <property type="match status" value="1"/>
</dbReference>
<feature type="signal peptide" evidence="5">
    <location>
        <begin position="1"/>
        <end position="18"/>
    </location>
</feature>
<feature type="domain" description="Sulfatase N-terminal" evidence="6">
    <location>
        <begin position="27"/>
        <end position="348"/>
    </location>
</feature>
<dbReference type="InterPro" id="IPR000917">
    <property type="entry name" value="Sulfatase_N"/>
</dbReference>
<evidence type="ECO:0000313" key="8">
    <source>
        <dbReference type="Proteomes" id="UP000317318"/>
    </source>
</evidence>
<dbReference type="InterPro" id="IPR024607">
    <property type="entry name" value="Sulfatase_CS"/>
</dbReference>
<proteinExistence type="inferred from homology"/>
<dbReference type="RefSeq" id="WP_145365816.1">
    <property type="nucleotide sequence ID" value="NZ_CP036268.1"/>
</dbReference>
<keyword evidence="4" id="KW-0106">Calcium</keyword>
<evidence type="ECO:0000256" key="5">
    <source>
        <dbReference type="SAM" id="SignalP"/>
    </source>
</evidence>
<dbReference type="PANTHER" id="PTHR42693:SF53">
    <property type="entry name" value="ENDO-4-O-SULFATASE"/>
    <property type="match status" value="1"/>
</dbReference>
<keyword evidence="8" id="KW-1185">Reference proteome</keyword>
<dbReference type="Pfam" id="PF00884">
    <property type="entry name" value="Sulfatase"/>
    <property type="match status" value="1"/>
</dbReference>
<sequence precursor="true">MTAFRLTLATVFSLVAFAAIEAAETRPNVIVVMTDDQGYGEFSCHGNPIARTPNIDRFASESVSLTDFHVAPMCTPTRGQLLAGLDAFHNGAVNVSSGRTLLRPELETMADVFSAAGYRTGMFGKWHLGDNYPFRPEDRGFDEALWFPSSHISAVPDFWDNDYFDDTYYHNGRREKYRGYCTDIFFNEAMDWIDDDDANGQPFFAYLPLNAAHWPLFVDEKYRDEVRAVLRDNPELKNLLNDVTIETLVSFLAMGANIDENMGRLDQFLNQTGRRDNTIVVFLTDNGSTLGPNYFNAGMRGNKTTLWEGGHRVPCFIRWPAGKFSSPAEFDDLCQVQDLLPTLAELAEIDAVPEDLDGMSLAPLFRGDVDRLPERTLVINYSRMPPMKVTYTDENPSIPQRDGSAVLWKHWRLLEYKRLYDLRTDPHQDHDVAAEHPAVVKKLRDHLNQWWDEAKETARAVQRVVIGNEAENPAMLTACEWLDVFIDQQRQIRRGTRRNGVWHLVVDRPGSYSFELRRWPKETGLKLTDTVPQTTVVDGTYVAGKALPIALGRLRIGEFDKTADPDDAAQSVRFQAKLPAGPTEMQTWWLNESGEDICGAYYVYVEYLGNSN</sequence>
<reference evidence="7 8" key="1">
    <citation type="submission" date="2019-02" db="EMBL/GenBank/DDBJ databases">
        <title>Deep-cultivation of Planctomycetes and their phenomic and genomic characterization uncovers novel biology.</title>
        <authorList>
            <person name="Wiegand S."/>
            <person name="Jogler M."/>
            <person name="Boedeker C."/>
            <person name="Pinto D."/>
            <person name="Vollmers J."/>
            <person name="Rivas-Marin E."/>
            <person name="Kohn T."/>
            <person name="Peeters S.H."/>
            <person name="Heuer A."/>
            <person name="Rast P."/>
            <person name="Oberbeckmann S."/>
            <person name="Bunk B."/>
            <person name="Jeske O."/>
            <person name="Meyerdierks A."/>
            <person name="Storesund J.E."/>
            <person name="Kallscheuer N."/>
            <person name="Luecker S."/>
            <person name="Lage O.M."/>
            <person name="Pohl T."/>
            <person name="Merkel B.J."/>
            <person name="Hornburger P."/>
            <person name="Mueller R.-W."/>
            <person name="Bruemmer F."/>
            <person name="Labrenz M."/>
            <person name="Spormann A.M."/>
            <person name="Op den Camp H."/>
            <person name="Overmann J."/>
            <person name="Amann R."/>
            <person name="Jetten M.S.M."/>
            <person name="Mascher T."/>
            <person name="Medema M.H."/>
            <person name="Devos D.P."/>
            <person name="Kaster A.-K."/>
            <person name="Ovreas L."/>
            <person name="Rohde M."/>
            <person name="Galperin M.Y."/>
            <person name="Jogler C."/>
        </authorList>
    </citation>
    <scope>NUCLEOTIDE SEQUENCE [LARGE SCALE GENOMIC DNA]</scope>
    <source>
        <strain evidence="7 8">Pan189</strain>
    </source>
</reference>
<dbReference type="GO" id="GO:0004065">
    <property type="term" value="F:arylsulfatase activity"/>
    <property type="evidence" value="ECO:0007669"/>
    <property type="project" value="UniProtKB-EC"/>
</dbReference>
<accession>A0A517R790</accession>
<dbReference type="FunFam" id="3.40.720.10:FF:000070">
    <property type="entry name" value="Arylsulfatase A"/>
    <property type="match status" value="1"/>
</dbReference>
<dbReference type="KEGG" id="svp:Pan189_41020"/>
<dbReference type="GO" id="GO:0046872">
    <property type="term" value="F:metal ion binding"/>
    <property type="evidence" value="ECO:0007669"/>
    <property type="project" value="UniProtKB-KW"/>
</dbReference>
<evidence type="ECO:0000256" key="3">
    <source>
        <dbReference type="ARBA" id="ARBA00022801"/>
    </source>
</evidence>
<organism evidence="7 8">
    <name type="scientific">Stratiformator vulcanicus</name>
    <dbReference type="NCBI Taxonomy" id="2527980"/>
    <lineage>
        <taxon>Bacteria</taxon>
        <taxon>Pseudomonadati</taxon>
        <taxon>Planctomycetota</taxon>
        <taxon>Planctomycetia</taxon>
        <taxon>Planctomycetales</taxon>
        <taxon>Planctomycetaceae</taxon>
        <taxon>Stratiformator</taxon>
    </lineage>
</organism>
<evidence type="ECO:0000259" key="6">
    <source>
        <dbReference type="Pfam" id="PF00884"/>
    </source>
</evidence>
<dbReference type="AlphaFoldDB" id="A0A517R790"/>
<name>A0A517R790_9PLAN</name>
<dbReference type="PANTHER" id="PTHR42693">
    <property type="entry name" value="ARYLSULFATASE FAMILY MEMBER"/>
    <property type="match status" value="1"/>
</dbReference>
<gene>
    <name evidence="7" type="primary">atsA_34</name>
    <name evidence="7" type="ORF">Pan189_41020</name>
</gene>
<dbReference type="EMBL" id="CP036268">
    <property type="protein sequence ID" value="QDT39693.1"/>
    <property type="molecule type" value="Genomic_DNA"/>
</dbReference>
<dbReference type="InterPro" id="IPR017850">
    <property type="entry name" value="Alkaline_phosphatase_core_sf"/>
</dbReference>
<comment type="similarity">
    <text evidence="1">Belongs to the sulfatase family.</text>
</comment>
<dbReference type="OrthoDB" id="9783154at2"/>
<feature type="chain" id="PRO_5021849698" evidence="5">
    <location>
        <begin position="19"/>
        <end position="612"/>
    </location>
</feature>
<dbReference type="Gene3D" id="3.30.1120.10">
    <property type="match status" value="1"/>
</dbReference>
<dbReference type="SUPFAM" id="SSF53649">
    <property type="entry name" value="Alkaline phosphatase-like"/>
    <property type="match status" value="1"/>
</dbReference>
<dbReference type="EC" id="3.1.6.1" evidence="7"/>
<keyword evidence="2" id="KW-0479">Metal-binding</keyword>